<evidence type="ECO:0000313" key="1">
    <source>
        <dbReference type="EMBL" id="CAH2399544.1"/>
    </source>
</evidence>
<organism evidence="1 2">
    <name type="scientific">Mesorhizobium escarrei</name>
    <dbReference type="NCBI Taxonomy" id="666018"/>
    <lineage>
        <taxon>Bacteria</taxon>
        <taxon>Pseudomonadati</taxon>
        <taxon>Pseudomonadota</taxon>
        <taxon>Alphaproteobacteria</taxon>
        <taxon>Hyphomicrobiales</taxon>
        <taxon>Phyllobacteriaceae</taxon>
        <taxon>Mesorhizobium</taxon>
    </lineage>
</organism>
<keyword evidence="2" id="KW-1185">Reference proteome</keyword>
<gene>
    <name evidence="1" type="ORF">MES5069_220216</name>
</gene>
<dbReference type="EMBL" id="CAKXZT010000116">
    <property type="protein sequence ID" value="CAH2399544.1"/>
    <property type="molecule type" value="Genomic_DNA"/>
</dbReference>
<accession>A0ABM9DTN8</accession>
<evidence type="ECO:0000313" key="2">
    <source>
        <dbReference type="Proteomes" id="UP001153050"/>
    </source>
</evidence>
<sequence>MRSECSVIVHRRHLATKRHSLRYGGDVREALVVLWEASERLCSKRLRPLIPVLLPALERHGRLELDAALGGKLLTMSPATMDRLIAEVRVVALAAASAAEQE</sequence>
<comment type="caution">
    <text evidence="1">The sequence shown here is derived from an EMBL/GenBank/DDBJ whole genome shotgun (WGS) entry which is preliminary data.</text>
</comment>
<reference evidence="1 2" key="1">
    <citation type="submission" date="2022-03" db="EMBL/GenBank/DDBJ databases">
        <authorList>
            <person name="Brunel B."/>
        </authorList>
    </citation>
    <scope>NUCLEOTIDE SEQUENCE [LARGE SCALE GENOMIC DNA]</scope>
    <source>
        <strain evidence="1">STM5069sample</strain>
    </source>
</reference>
<name>A0ABM9DTN8_9HYPH</name>
<protein>
    <recommendedName>
        <fullName evidence="3">Transposase</fullName>
    </recommendedName>
</protein>
<dbReference type="Proteomes" id="UP001153050">
    <property type="component" value="Unassembled WGS sequence"/>
</dbReference>
<proteinExistence type="predicted"/>
<evidence type="ECO:0008006" key="3">
    <source>
        <dbReference type="Google" id="ProtNLM"/>
    </source>
</evidence>